<evidence type="ECO:0000313" key="2">
    <source>
        <dbReference type="EMBL" id="MDN3611176.1"/>
    </source>
</evidence>
<dbReference type="Gene3D" id="3.30.559.10">
    <property type="entry name" value="Chloramphenicol acetyltransferase-like domain"/>
    <property type="match status" value="1"/>
</dbReference>
<evidence type="ECO:0000259" key="1">
    <source>
        <dbReference type="Pfam" id="PF00668"/>
    </source>
</evidence>
<dbReference type="PANTHER" id="PTHR45398:SF1">
    <property type="entry name" value="ENZYME, PUTATIVE (JCVI)-RELATED"/>
    <property type="match status" value="1"/>
</dbReference>
<protein>
    <submittedName>
        <fullName evidence="2">Condensation domain-containing protein</fullName>
    </submittedName>
</protein>
<dbReference type="PANTHER" id="PTHR45398">
    <property type="match status" value="1"/>
</dbReference>
<name>A0ABT8BVZ1_9VIBR</name>
<accession>A0ABT8BVZ1</accession>
<dbReference type="EMBL" id="JAUFQC010000017">
    <property type="protein sequence ID" value="MDN3611176.1"/>
    <property type="molecule type" value="Genomic_DNA"/>
</dbReference>
<feature type="domain" description="Condensation" evidence="1">
    <location>
        <begin position="47"/>
        <end position="194"/>
    </location>
</feature>
<organism evidence="2 3">
    <name type="scientific">Vibrio ostreicida</name>
    <dbReference type="NCBI Taxonomy" id="526588"/>
    <lineage>
        <taxon>Bacteria</taxon>
        <taxon>Pseudomonadati</taxon>
        <taxon>Pseudomonadota</taxon>
        <taxon>Gammaproteobacteria</taxon>
        <taxon>Vibrionales</taxon>
        <taxon>Vibrionaceae</taxon>
        <taxon>Vibrio</taxon>
    </lineage>
</organism>
<proteinExistence type="predicted"/>
<reference evidence="3" key="1">
    <citation type="journal article" date="2019" name="Int. J. Syst. Evol. Microbiol.">
        <title>The Global Catalogue of Microorganisms (GCM) 10K type strain sequencing project: providing services to taxonomists for standard genome sequencing and annotation.</title>
        <authorList>
            <consortium name="The Broad Institute Genomics Platform"/>
            <consortium name="The Broad Institute Genome Sequencing Center for Infectious Disease"/>
            <person name="Wu L."/>
            <person name="Ma J."/>
        </authorList>
    </citation>
    <scope>NUCLEOTIDE SEQUENCE [LARGE SCALE GENOMIC DNA]</scope>
    <source>
        <strain evidence="3">CECT 7398</strain>
    </source>
</reference>
<gene>
    <name evidence="2" type="ORF">QWZ16_16195</name>
</gene>
<evidence type="ECO:0000313" key="3">
    <source>
        <dbReference type="Proteomes" id="UP001238540"/>
    </source>
</evidence>
<dbReference type="RefSeq" id="WP_290312724.1">
    <property type="nucleotide sequence ID" value="NZ_JAUFQC010000017.1"/>
</dbReference>
<dbReference type="SUPFAM" id="SSF52777">
    <property type="entry name" value="CoA-dependent acyltransferases"/>
    <property type="match status" value="1"/>
</dbReference>
<keyword evidence="3" id="KW-1185">Reference proteome</keyword>
<sequence length="203" mass="22414">MVGKLRHVGQMLTPKQVFDHPVLADMASCVVGSQLQKADQGLLTGSVKLLPMQSRFIEHHHHQICNQYITLAMPSPVNENALTRAISGLIKHHDALRLCFSDPVSAVYSQTAPVDLIRLNDERGLGVVQDAINVETGRLLSAGVNQETDQVVIAIHHLVVDALSWPVVIQDLLALYHSECTGTRTELPAKTHHQTNWYQALKT</sequence>
<dbReference type="InterPro" id="IPR001242">
    <property type="entry name" value="Condensation_dom"/>
</dbReference>
<dbReference type="InterPro" id="IPR023213">
    <property type="entry name" value="CAT-like_dom_sf"/>
</dbReference>
<comment type="caution">
    <text evidence="2">The sequence shown here is derived from an EMBL/GenBank/DDBJ whole genome shotgun (WGS) entry which is preliminary data.</text>
</comment>
<dbReference type="Pfam" id="PF00668">
    <property type="entry name" value="Condensation"/>
    <property type="match status" value="1"/>
</dbReference>
<dbReference type="Proteomes" id="UP001238540">
    <property type="component" value="Unassembled WGS sequence"/>
</dbReference>